<evidence type="ECO:0000256" key="3">
    <source>
        <dbReference type="ARBA" id="ARBA00022912"/>
    </source>
</evidence>
<evidence type="ECO:0000256" key="4">
    <source>
        <dbReference type="RuleBase" id="RU003465"/>
    </source>
</evidence>
<keyword evidence="3 4" id="KW-0904">Protein phosphatase</keyword>
<dbReference type="InterPro" id="IPR001932">
    <property type="entry name" value="PPM-type_phosphatase-like_dom"/>
</dbReference>
<dbReference type="EMBL" id="HBER01034520">
    <property type="protein sequence ID" value="CAD8542140.1"/>
    <property type="molecule type" value="Transcribed_RNA"/>
</dbReference>
<dbReference type="GO" id="GO:0004722">
    <property type="term" value="F:protein serine/threonine phosphatase activity"/>
    <property type="evidence" value="ECO:0007669"/>
    <property type="project" value="InterPro"/>
</dbReference>
<evidence type="ECO:0000259" key="5">
    <source>
        <dbReference type="PROSITE" id="PS51746"/>
    </source>
</evidence>
<keyword evidence="1" id="KW-0479">Metal-binding</keyword>
<evidence type="ECO:0000256" key="2">
    <source>
        <dbReference type="ARBA" id="ARBA00022801"/>
    </source>
</evidence>
<accession>A0A7S0J6S1</accession>
<dbReference type="SUPFAM" id="SSF81606">
    <property type="entry name" value="PP2C-like"/>
    <property type="match status" value="1"/>
</dbReference>
<sequence>MHSLFAWQAAKAASKSVNSFGASTLQGRRPKQEDRYFAADQLPGGPPGMRFYAVYDGHGGERAACFATETMHKCLIKSKAFQSRDHIKALEQAFLDVENQFLRIAEREGLSDGTTALVALIEDANLTVAHVGDSRGVLCRDGAAIAITEDHKPELEAERQRIESLGGFVSHIGCWRAMGILAMSRAIGDLFLKPYVTAQPEVRKVPLQDSDEFIVLASDGIFDVFDNEQVVRIVRAASSPQQAASLLTKSAFVAGSLDNLTAVVVALRGYQPRLQMAAASPAEGCVSGAEVACAAACGVAFSGTGSGLTSDSTGTSAGSSAQGQEAAQGFSRLRGGGPLLARDASGPLSRAWARAEGAACIAAGPAEGVEHRAVCGGARAASEPSVAHSLPGAAAAPPWWFDAWCEVLS</sequence>
<dbReference type="PROSITE" id="PS51746">
    <property type="entry name" value="PPM_2"/>
    <property type="match status" value="1"/>
</dbReference>
<evidence type="ECO:0000256" key="1">
    <source>
        <dbReference type="ARBA" id="ARBA00022723"/>
    </source>
</evidence>
<gene>
    <name evidence="6" type="ORF">CLEP1334_LOCUS17426</name>
</gene>
<dbReference type="InterPro" id="IPR015655">
    <property type="entry name" value="PP2C"/>
</dbReference>
<proteinExistence type="inferred from homology"/>
<dbReference type="AlphaFoldDB" id="A0A7S0J6S1"/>
<keyword evidence="2 4" id="KW-0378">Hydrolase</keyword>
<organism evidence="6">
    <name type="scientific">Calcidiscus leptoporus</name>
    <dbReference type="NCBI Taxonomy" id="127549"/>
    <lineage>
        <taxon>Eukaryota</taxon>
        <taxon>Haptista</taxon>
        <taxon>Haptophyta</taxon>
        <taxon>Prymnesiophyceae</taxon>
        <taxon>Coccolithales</taxon>
        <taxon>Calcidiscaceae</taxon>
        <taxon>Calcidiscus</taxon>
    </lineage>
</organism>
<dbReference type="InterPro" id="IPR000222">
    <property type="entry name" value="PP2C_BS"/>
</dbReference>
<comment type="similarity">
    <text evidence="4">Belongs to the PP2C family.</text>
</comment>
<dbReference type="Pfam" id="PF00481">
    <property type="entry name" value="PP2C"/>
    <property type="match status" value="1"/>
</dbReference>
<reference evidence="6" key="1">
    <citation type="submission" date="2021-01" db="EMBL/GenBank/DDBJ databases">
        <authorList>
            <person name="Corre E."/>
            <person name="Pelletier E."/>
            <person name="Niang G."/>
            <person name="Scheremetjew M."/>
            <person name="Finn R."/>
            <person name="Kale V."/>
            <person name="Holt S."/>
            <person name="Cochrane G."/>
            <person name="Meng A."/>
            <person name="Brown T."/>
            <person name="Cohen L."/>
        </authorList>
    </citation>
    <scope>NUCLEOTIDE SEQUENCE</scope>
    <source>
        <strain evidence="6">RCC1130</strain>
    </source>
</reference>
<name>A0A7S0J6S1_9EUKA</name>
<dbReference type="GO" id="GO:0046872">
    <property type="term" value="F:metal ion binding"/>
    <property type="evidence" value="ECO:0007669"/>
    <property type="project" value="UniProtKB-KW"/>
</dbReference>
<dbReference type="CDD" id="cd00143">
    <property type="entry name" value="PP2Cc"/>
    <property type="match status" value="1"/>
</dbReference>
<dbReference type="Gene3D" id="3.60.40.10">
    <property type="entry name" value="PPM-type phosphatase domain"/>
    <property type="match status" value="1"/>
</dbReference>
<dbReference type="PROSITE" id="PS01032">
    <property type="entry name" value="PPM_1"/>
    <property type="match status" value="1"/>
</dbReference>
<evidence type="ECO:0000313" key="6">
    <source>
        <dbReference type="EMBL" id="CAD8542140.1"/>
    </source>
</evidence>
<feature type="domain" description="PPM-type phosphatase" evidence="5">
    <location>
        <begin position="19"/>
        <end position="267"/>
    </location>
</feature>
<dbReference type="SMART" id="SM00332">
    <property type="entry name" value="PP2Cc"/>
    <property type="match status" value="1"/>
</dbReference>
<dbReference type="SMART" id="SM00331">
    <property type="entry name" value="PP2C_SIG"/>
    <property type="match status" value="1"/>
</dbReference>
<protein>
    <recommendedName>
        <fullName evidence="5">PPM-type phosphatase domain-containing protein</fullName>
    </recommendedName>
</protein>
<dbReference type="PANTHER" id="PTHR47992">
    <property type="entry name" value="PROTEIN PHOSPHATASE"/>
    <property type="match status" value="1"/>
</dbReference>
<dbReference type="InterPro" id="IPR036457">
    <property type="entry name" value="PPM-type-like_dom_sf"/>
</dbReference>